<evidence type="ECO:0000313" key="1">
    <source>
        <dbReference type="EMBL" id="KFB44544.1"/>
    </source>
</evidence>
<organism evidence="1">
    <name type="scientific">Anopheles sinensis</name>
    <name type="common">Mosquito</name>
    <dbReference type="NCBI Taxonomy" id="74873"/>
    <lineage>
        <taxon>Eukaryota</taxon>
        <taxon>Metazoa</taxon>
        <taxon>Ecdysozoa</taxon>
        <taxon>Arthropoda</taxon>
        <taxon>Hexapoda</taxon>
        <taxon>Insecta</taxon>
        <taxon>Pterygota</taxon>
        <taxon>Neoptera</taxon>
        <taxon>Endopterygota</taxon>
        <taxon>Diptera</taxon>
        <taxon>Nematocera</taxon>
        <taxon>Culicoidea</taxon>
        <taxon>Culicidae</taxon>
        <taxon>Anophelinae</taxon>
        <taxon>Anopheles</taxon>
    </lineage>
</organism>
<keyword evidence="3" id="KW-1185">Reference proteome</keyword>
<dbReference type="AlphaFoldDB" id="A0A084W2V0"/>
<proteinExistence type="predicted"/>
<accession>A0A084W2V0</accession>
<dbReference type="EMBL" id="ATLV01019701">
    <property type="status" value="NOT_ANNOTATED_CDS"/>
    <property type="molecule type" value="Genomic_DNA"/>
</dbReference>
<name>A0A084W2V0_ANOSI</name>
<reference evidence="1 3" key="1">
    <citation type="journal article" date="2014" name="BMC Genomics">
        <title>Genome sequence of Anopheles sinensis provides insight into genetics basis of mosquito competence for malaria parasites.</title>
        <authorList>
            <person name="Zhou D."/>
            <person name="Zhang D."/>
            <person name="Ding G."/>
            <person name="Shi L."/>
            <person name="Hou Q."/>
            <person name="Ye Y."/>
            <person name="Xu Y."/>
            <person name="Zhou H."/>
            <person name="Xiong C."/>
            <person name="Li S."/>
            <person name="Yu J."/>
            <person name="Hong S."/>
            <person name="Yu X."/>
            <person name="Zou P."/>
            <person name="Chen C."/>
            <person name="Chang X."/>
            <person name="Wang W."/>
            <person name="Lv Y."/>
            <person name="Sun Y."/>
            <person name="Ma L."/>
            <person name="Shen B."/>
            <person name="Zhu C."/>
        </authorList>
    </citation>
    <scope>NUCLEOTIDE SEQUENCE [LARGE SCALE GENOMIC DNA]</scope>
</reference>
<reference evidence="2" key="2">
    <citation type="submission" date="2020-05" db="UniProtKB">
        <authorList>
            <consortium name="EnsemblMetazoa"/>
        </authorList>
    </citation>
    <scope>IDENTIFICATION</scope>
</reference>
<dbReference type="Proteomes" id="UP000030765">
    <property type="component" value="Unassembled WGS sequence"/>
</dbReference>
<evidence type="ECO:0000313" key="2">
    <source>
        <dbReference type="EnsemblMetazoa" id="ASIC012423-PA"/>
    </source>
</evidence>
<evidence type="ECO:0000313" key="3">
    <source>
        <dbReference type="Proteomes" id="UP000030765"/>
    </source>
</evidence>
<dbReference type="EMBL" id="KE525278">
    <property type="protein sequence ID" value="KFB44544.1"/>
    <property type="molecule type" value="Genomic_DNA"/>
</dbReference>
<gene>
    <name evidence="1" type="ORF">ZHAS_00012423</name>
</gene>
<sequence>MSLHLAAITDAGTDAAPDKDNGRLCCPLPCSEARKPKSEVSRNVCFGSSLLLSVGAQSKPNEWNIRSKKGCACVCMWPLYVATMGDCFEFTTSKHGLGGELRFRWHVSAARLRQLYASRKHASFRFSVTNTLTVVGSLGSRVTGQRQCQAKH</sequence>
<protein>
    <submittedName>
        <fullName evidence="1 2">Uncharacterized protein</fullName>
    </submittedName>
</protein>
<dbReference type="VEuPathDB" id="VectorBase:ASIC012423"/>
<dbReference type="EnsemblMetazoa" id="ASIC012423-RA">
    <property type="protein sequence ID" value="ASIC012423-PA"/>
    <property type="gene ID" value="ASIC012423"/>
</dbReference>